<evidence type="ECO:0000256" key="1">
    <source>
        <dbReference type="SAM" id="Coils"/>
    </source>
</evidence>
<dbReference type="EMBL" id="CP098755">
    <property type="protein sequence ID" value="USG68111.1"/>
    <property type="molecule type" value="Genomic_DNA"/>
</dbReference>
<feature type="coiled-coil region" evidence="1">
    <location>
        <begin position="1"/>
        <end position="35"/>
    </location>
</feature>
<name>A0ABY4WU37_9BACL</name>
<dbReference type="Proteomes" id="UP001056500">
    <property type="component" value="Chromosome"/>
</dbReference>
<organism evidence="2 3">
    <name type="scientific">Brevibacillus ruminantium</name>
    <dbReference type="NCBI Taxonomy" id="2950604"/>
    <lineage>
        <taxon>Bacteria</taxon>
        <taxon>Bacillati</taxon>
        <taxon>Bacillota</taxon>
        <taxon>Bacilli</taxon>
        <taxon>Bacillales</taxon>
        <taxon>Paenibacillaceae</taxon>
        <taxon>Brevibacillus</taxon>
    </lineage>
</organism>
<evidence type="ECO:0000313" key="2">
    <source>
        <dbReference type="EMBL" id="USG68111.1"/>
    </source>
</evidence>
<dbReference type="RefSeq" id="WP_251875470.1">
    <property type="nucleotide sequence ID" value="NZ_CP098755.1"/>
</dbReference>
<gene>
    <name evidence="2" type="ORF">NDK47_12850</name>
</gene>
<protein>
    <submittedName>
        <fullName evidence="2">Uncharacterized protein</fullName>
    </submittedName>
</protein>
<keyword evidence="1" id="KW-0175">Coiled coil</keyword>
<accession>A0ABY4WU37</accession>
<evidence type="ECO:0000313" key="3">
    <source>
        <dbReference type="Proteomes" id="UP001056500"/>
    </source>
</evidence>
<reference evidence="2" key="1">
    <citation type="submission" date="2022-06" db="EMBL/GenBank/DDBJ databases">
        <title>Genome sequencing of Brevibacillus sp. BB3-R1.</title>
        <authorList>
            <person name="Heo J."/>
            <person name="Lee D."/>
            <person name="Won M."/>
            <person name="Han B.-H."/>
            <person name="Hong S.-B."/>
            <person name="Kwon S.-W."/>
        </authorList>
    </citation>
    <scope>NUCLEOTIDE SEQUENCE</scope>
    <source>
        <strain evidence="2">BB3-R1</strain>
    </source>
</reference>
<sequence>MKNYEALIAKLRQQMAEADAKVKQLEAERAQFEEQRQRRAHYLSSRDILELLVNRGNGTGSMASIKRWADDGHLGPVIDERLEFPLLAGKQGKKRNLYLRFQVYRFLHEKGLLSPKFDVLDRVQLILDEKRVWAVITAFDFREAELVDDLFVYQVQVEGTGEVYSDIAENALYTDRGNPQTIPRS</sequence>
<proteinExistence type="predicted"/>
<keyword evidence="3" id="KW-1185">Reference proteome</keyword>